<dbReference type="Gene3D" id="3.30.110.70">
    <property type="entry name" value="Hypothetical protein apc22750. Chain B"/>
    <property type="match status" value="1"/>
</dbReference>
<proteinExistence type="inferred from homology"/>
<sequence length="106" mass="11337">MIITTTAIVEGSPVRQYIGVATGEVIIAANVGRDFLASFRDLVGGRSRTYENKLKEARDAAFEEMTQQASQMGANAVIGVNLNYEVVRQGMLMVAVSGTAVIINSL</sequence>
<accession>A0A0M9BQZ0</accession>
<dbReference type="InterPro" id="IPR002765">
    <property type="entry name" value="UPF0145_YbjQ-like"/>
</dbReference>
<evidence type="ECO:0000313" key="4">
    <source>
        <dbReference type="Proteomes" id="UP000037688"/>
    </source>
</evidence>
<comment type="caution">
    <text evidence="3">The sequence shown here is derived from an EMBL/GenBank/DDBJ whole genome shotgun (WGS) entry which is preliminary data.</text>
</comment>
<dbReference type="HAMAP" id="MF_00338">
    <property type="entry name" value="UPF0145"/>
    <property type="match status" value="1"/>
</dbReference>
<dbReference type="RefSeq" id="WP_053780983.1">
    <property type="nucleotide sequence ID" value="NZ_LITU01000053.1"/>
</dbReference>
<organism evidence="3 4">
    <name type="scientific">Paenibacillus xylanivorans</name>
    <dbReference type="NCBI Taxonomy" id="1705561"/>
    <lineage>
        <taxon>Bacteria</taxon>
        <taxon>Bacillati</taxon>
        <taxon>Bacillota</taxon>
        <taxon>Bacilli</taxon>
        <taxon>Bacillales</taxon>
        <taxon>Paenibacillaceae</taxon>
        <taxon>Paenibacillus</taxon>
    </lineage>
</organism>
<dbReference type="AlphaFoldDB" id="A0A0M9BQZ0"/>
<dbReference type="EMBL" id="LITU01000053">
    <property type="protein sequence ID" value="KOY16546.1"/>
    <property type="molecule type" value="Genomic_DNA"/>
</dbReference>
<dbReference type="Pfam" id="PF01906">
    <property type="entry name" value="YbjQ_1"/>
    <property type="match status" value="1"/>
</dbReference>
<evidence type="ECO:0000313" key="3">
    <source>
        <dbReference type="EMBL" id="KOY16546.1"/>
    </source>
</evidence>
<dbReference type="PANTHER" id="PTHR34068">
    <property type="entry name" value="UPF0145 PROTEIN YBJQ"/>
    <property type="match status" value="1"/>
</dbReference>
<reference evidence="3 4" key="1">
    <citation type="submission" date="2015-08" db="EMBL/GenBank/DDBJ databases">
        <title>Draft genome sequence of cellulolytic and xylanolytic Paenibacillus sp. A59, isolated from a decaying forest soil from Patagonia, Argentina.</title>
        <authorList>
            <person name="Ghio S."/>
            <person name="Caceres A.M."/>
            <person name="Talia P."/>
            <person name="Grasso D."/>
            <person name="Campos E."/>
        </authorList>
    </citation>
    <scope>NUCLEOTIDE SEQUENCE [LARGE SCALE GENOMIC DNA]</scope>
    <source>
        <strain evidence="3 4">A59</strain>
    </source>
</reference>
<dbReference type="Proteomes" id="UP000037688">
    <property type="component" value="Unassembled WGS sequence"/>
</dbReference>
<dbReference type="OrthoDB" id="9796448at2"/>
<protein>
    <recommendedName>
        <fullName evidence="2">UPF0145 protein AMS66_11905</fullName>
    </recommendedName>
</protein>
<evidence type="ECO:0000256" key="2">
    <source>
        <dbReference type="HAMAP-Rule" id="MF_00338"/>
    </source>
</evidence>
<comment type="similarity">
    <text evidence="1 2">Belongs to the UPF0145 family.</text>
</comment>
<evidence type="ECO:0000256" key="1">
    <source>
        <dbReference type="ARBA" id="ARBA00010751"/>
    </source>
</evidence>
<dbReference type="InterPro" id="IPR035439">
    <property type="entry name" value="UPF0145_dom_sf"/>
</dbReference>
<name>A0A0M9BQZ0_9BACL</name>
<keyword evidence="4" id="KW-1185">Reference proteome</keyword>
<gene>
    <name evidence="3" type="ORF">AMS66_11905</name>
</gene>
<dbReference type="PANTHER" id="PTHR34068:SF1">
    <property type="entry name" value="UPF0145 PROTEIN YBJQ"/>
    <property type="match status" value="1"/>
</dbReference>
<dbReference type="SUPFAM" id="SSF117782">
    <property type="entry name" value="YbjQ-like"/>
    <property type="match status" value="1"/>
</dbReference>
<dbReference type="PATRIC" id="fig|1705561.3.peg.2262"/>